<feature type="active site" evidence="4">
    <location>
        <position position="190"/>
    </location>
</feature>
<evidence type="ECO:0000313" key="10">
    <source>
        <dbReference type="Proteomes" id="UP001181693"/>
    </source>
</evidence>
<dbReference type="PROSITE" id="PS50209">
    <property type="entry name" value="CARD"/>
    <property type="match status" value="1"/>
</dbReference>
<dbReference type="PIRSF" id="PIRSF038001">
    <property type="entry name" value="Caspase_ICE"/>
    <property type="match status" value="1"/>
</dbReference>
<dbReference type="PROSITE" id="PS50207">
    <property type="entry name" value="CASPASE_P10"/>
    <property type="match status" value="1"/>
</dbReference>
<dbReference type="InterPro" id="IPR002398">
    <property type="entry name" value="Pept_C14"/>
</dbReference>
<dbReference type="InterPro" id="IPR002138">
    <property type="entry name" value="Pept_C14_p10"/>
</dbReference>
<comment type="caution">
    <text evidence="9">The sequence shown here is derived from an EMBL/GenBank/DDBJ whole genome shotgun (WGS) entry which is preliminary data.</text>
</comment>
<keyword evidence="10" id="KW-1185">Reference proteome</keyword>
<dbReference type="Pfam" id="PF00619">
    <property type="entry name" value="CARD"/>
    <property type="match status" value="1"/>
</dbReference>
<sequence length="358" mass="40833">MADHLKSLRMGLIAGCNRTLINSLLDELLNEKILTNREVDDIDEGIKECSKKMQVLVDTVWKKGKKSSLIMIQTILKRDPMLKGLTLNVNSNKDNPDPGSSPYMIYSILSREKRTRLALIICNVHFTHLDKRSGAKHDVDGMEKLLEGLGYRVRTRTNLTAEDMLETINSFAREKEHETSDSTFLVFSSHGLKDVICGTDTEVTKNENSGQEEVKNVLPVDKIFHILNNQNCPALRDKPKAIIIQACRGHDNGKVWVNDSALPSVVQENLEADSMRKIQRESDFICFYSTTPDTVSVRDPQNGSLFILRLIEHMKNDAYRYSVEKIFRNVQLSFKDQVQMPTLERTTLLKKFYLFPGQ</sequence>
<dbReference type="GO" id="GO:0072557">
    <property type="term" value="C:IPAF inflammasome complex"/>
    <property type="evidence" value="ECO:0007669"/>
    <property type="project" value="TreeGrafter"/>
</dbReference>
<gene>
    <name evidence="9" type="ORF">GDO54_001758</name>
</gene>
<evidence type="ECO:0000256" key="2">
    <source>
        <dbReference type="ARBA" id="ARBA00057826"/>
    </source>
</evidence>
<dbReference type="InterPro" id="IPR011600">
    <property type="entry name" value="Pept_C14_caspase"/>
</dbReference>
<dbReference type="PRINTS" id="PR00376">
    <property type="entry name" value="IL1BCENZYME"/>
</dbReference>
<dbReference type="FunFam" id="3.40.50.1460:FF:000007">
    <property type="entry name" value="Caspase-1"/>
    <property type="match status" value="1"/>
</dbReference>
<reference evidence="9" key="1">
    <citation type="thesis" date="2020" institute="ProQuest LLC" country="789 East Eisenhower Parkway, Ann Arbor, MI, USA">
        <title>Comparative Genomics and Chromosome Evolution.</title>
        <authorList>
            <person name="Mudd A.B."/>
        </authorList>
    </citation>
    <scope>NUCLEOTIDE SEQUENCE</scope>
    <source>
        <strain evidence="9">1538</strain>
        <tissue evidence="9">Blood</tissue>
    </source>
</reference>
<comment type="subunit">
    <text evidence="3">Heterotetramer that consists of two anti-parallel arranged heterodimers, each one formed by a 20 kDa (Caspase-1 subunit p20) and a 10 kDa (Caspase-1 subunit p10) subunit. Can form a heterodimer with isoform epsilon which then has an inhibitory effect.</text>
</comment>
<accession>A0AAV3AS13</accession>
<dbReference type="InterPro" id="IPR015917">
    <property type="entry name" value="Pept_C14A"/>
</dbReference>
<protein>
    <submittedName>
        <fullName evidence="9">Uncharacterized protein</fullName>
    </submittedName>
</protein>
<dbReference type="SMART" id="SM00115">
    <property type="entry name" value="CASc"/>
    <property type="match status" value="1"/>
</dbReference>
<dbReference type="PROSITE" id="PS50208">
    <property type="entry name" value="CASPASE_P20"/>
    <property type="match status" value="1"/>
</dbReference>
<dbReference type="CDD" id="cd00032">
    <property type="entry name" value="CASc"/>
    <property type="match status" value="1"/>
</dbReference>
<dbReference type="InterPro" id="IPR001315">
    <property type="entry name" value="CARD"/>
</dbReference>
<evidence type="ECO:0000256" key="3">
    <source>
        <dbReference type="ARBA" id="ARBA00065638"/>
    </source>
</evidence>
<proteinExistence type="inferred from homology"/>
<name>A0AAV3AS13_PYXAD</name>
<evidence type="ECO:0000256" key="1">
    <source>
        <dbReference type="ARBA" id="ARBA00010134"/>
    </source>
</evidence>
<dbReference type="SUPFAM" id="SSF52129">
    <property type="entry name" value="Caspase-like"/>
    <property type="match status" value="1"/>
</dbReference>
<dbReference type="AlphaFoldDB" id="A0AAV3AS13"/>
<dbReference type="PANTHER" id="PTHR47901:SF3">
    <property type="entry name" value="CASPASE-1"/>
    <property type="match status" value="1"/>
</dbReference>
<dbReference type="GO" id="GO:0072559">
    <property type="term" value="C:NLRP3 inflammasome complex"/>
    <property type="evidence" value="ECO:0007669"/>
    <property type="project" value="TreeGrafter"/>
</dbReference>
<dbReference type="GO" id="GO:0042981">
    <property type="term" value="P:regulation of apoptotic process"/>
    <property type="evidence" value="ECO:0007669"/>
    <property type="project" value="InterPro"/>
</dbReference>
<dbReference type="GO" id="GO:0097169">
    <property type="term" value="C:AIM2 inflammasome complex"/>
    <property type="evidence" value="ECO:0007669"/>
    <property type="project" value="TreeGrafter"/>
</dbReference>
<evidence type="ECO:0000313" key="9">
    <source>
        <dbReference type="EMBL" id="DBA34171.1"/>
    </source>
</evidence>
<dbReference type="Proteomes" id="UP001181693">
    <property type="component" value="Unassembled WGS sequence"/>
</dbReference>
<dbReference type="GO" id="GO:0050727">
    <property type="term" value="P:regulation of inflammatory response"/>
    <property type="evidence" value="ECO:0007669"/>
    <property type="project" value="TreeGrafter"/>
</dbReference>
<dbReference type="InterPro" id="IPR029030">
    <property type="entry name" value="Caspase-like_dom_sf"/>
</dbReference>
<dbReference type="Gene3D" id="1.10.533.10">
    <property type="entry name" value="Death Domain, Fas"/>
    <property type="match status" value="1"/>
</dbReference>
<evidence type="ECO:0000259" key="7">
    <source>
        <dbReference type="PROSITE" id="PS50208"/>
    </source>
</evidence>
<dbReference type="InterPro" id="IPR011029">
    <property type="entry name" value="DEATH-like_dom_sf"/>
</dbReference>
<comment type="similarity">
    <text evidence="1 5">Belongs to the peptidase C14A family.</text>
</comment>
<feature type="domain" description="Caspase family p20" evidence="7">
    <location>
        <begin position="114"/>
        <end position="251"/>
    </location>
</feature>
<comment type="function">
    <text evidence="2">Thiol protease involved in a variety of inflammatory processes by proteolytically cleaving other proteins, such as the precursors of the inflammatory cytokines interleukin-1 beta (IL1B) and interleukin 18 (IL18) as well as the pyroptosis inducer Gasdermin-D (GSDMD), into active mature peptides. Plays a key role in cell immunity as an inflammatory response initiator: once activated through formation of an inflammasome complex, it initiates a pro-inflammatory response through the cleavage of the two inflammatory cytokines IL1B and IL18, releasing the mature cytokines which are involved in a variety of inflammatory processes. Cleaves a tetrapeptide after an Asp residue at position P1. Also initiates pyroptosis, a programmed lytic cell death pathway, through cleavage of GSDMD.</text>
</comment>
<evidence type="ECO:0000256" key="4">
    <source>
        <dbReference type="PIRSR" id="PIRSR038001-1"/>
    </source>
</evidence>
<dbReference type="Pfam" id="PF00656">
    <property type="entry name" value="Peptidase_C14"/>
    <property type="match status" value="1"/>
</dbReference>
<feature type="active site" evidence="4">
    <location>
        <position position="247"/>
    </location>
</feature>
<evidence type="ECO:0000259" key="6">
    <source>
        <dbReference type="PROSITE" id="PS50207"/>
    </source>
</evidence>
<evidence type="ECO:0000259" key="8">
    <source>
        <dbReference type="PROSITE" id="PS50209"/>
    </source>
</evidence>
<dbReference type="GO" id="GO:0006508">
    <property type="term" value="P:proteolysis"/>
    <property type="evidence" value="ECO:0007669"/>
    <property type="project" value="InterPro"/>
</dbReference>
<dbReference type="GO" id="GO:0004197">
    <property type="term" value="F:cysteine-type endopeptidase activity"/>
    <property type="evidence" value="ECO:0007669"/>
    <property type="project" value="InterPro"/>
</dbReference>
<organism evidence="9 10">
    <name type="scientific">Pyxicephalus adspersus</name>
    <name type="common">African bullfrog</name>
    <dbReference type="NCBI Taxonomy" id="30357"/>
    <lineage>
        <taxon>Eukaryota</taxon>
        <taxon>Metazoa</taxon>
        <taxon>Chordata</taxon>
        <taxon>Craniata</taxon>
        <taxon>Vertebrata</taxon>
        <taxon>Euteleostomi</taxon>
        <taxon>Amphibia</taxon>
        <taxon>Batrachia</taxon>
        <taxon>Anura</taxon>
        <taxon>Neobatrachia</taxon>
        <taxon>Ranoidea</taxon>
        <taxon>Pyxicephalidae</taxon>
        <taxon>Pyxicephalinae</taxon>
        <taxon>Pyxicephalus</taxon>
    </lineage>
</organism>
<dbReference type="EMBL" id="DYDO01000001">
    <property type="protein sequence ID" value="DBA34171.1"/>
    <property type="molecule type" value="Genomic_DNA"/>
</dbReference>
<feature type="domain" description="CARD" evidence="8">
    <location>
        <begin position="1"/>
        <end position="82"/>
    </location>
</feature>
<dbReference type="PANTHER" id="PTHR47901">
    <property type="entry name" value="CASPASE RECRUITMENT DOMAIN-CONTAINING PROTEIN 18"/>
    <property type="match status" value="1"/>
</dbReference>
<feature type="domain" description="Caspase family p10" evidence="6">
    <location>
        <begin position="274"/>
        <end position="356"/>
    </location>
</feature>
<dbReference type="Gene3D" id="3.40.50.1460">
    <property type="match status" value="1"/>
</dbReference>
<dbReference type="InterPro" id="IPR001309">
    <property type="entry name" value="Pept_C14_p20"/>
</dbReference>
<evidence type="ECO:0000256" key="5">
    <source>
        <dbReference type="RuleBase" id="RU003971"/>
    </source>
</evidence>
<dbReference type="SUPFAM" id="SSF47986">
    <property type="entry name" value="DEATH domain"/>
    <property type="match status" value="1"/>
</dbReference>